<sequence>MKLIKELSIIAIGLIIALAISKIFFHTPSNIGIVVIFVTSLIVTGIARAKLR</sequence>
<proteinExistence type="predicted"/>
<feature type="transmembrane region" description="Helical" evidence="1">
    <location>
        <begin position="31"/>
        <end position="49"/>
    </location>
</feature>
<keyword evidence="1" id="KW-1133">Transmembrane helix</keyword>
<dbReference type="EMBL" id="JAPTGD010000002">
    <property type="protein sequence ID" value="MDU9694077.1"/>
    <property type="molecule type" value="Genomic_DNA"/>
</dbReference>
<reference evidence="2" key="1">
    <citation type="journal article" date="2022" name="J Environ Chem Eng">
        <title>Biodegradation of petroleum oil using a constructed nonpathogenic and heavy metal-tolerant bacterial consortium isolated from marine sponges.</title>
        <authorList>
            <person name="Dechsakulwatana C."/>
            <person name="Rungsihiranrut A."/>
            <person name="Muangchinda C."/>
            <person name="Ningthoujam R."/>
            <person name="Klankeo P."/>
            <person name="Pinyakong O."/>
        </authorList>
    </citation>
    <scope>NUCLEOTIDE SEQUENCE</scope>
    <source>
        <strain evidence="2">TL01-2</strain>
    </source>
</reference>
<reference evidence="2" key="2">
    <citation type="submission" date="2022-12" db="EMBL/GenBank/DDBJ databases">
        <authorList>
            <person name="Dechsakulwatana C."/>
            <person name="Rungsihiranrut A."/>
            <person name="Muangchinda C."/>
            <person name="Ningthoujam R."/>
            <person name="Klankeo P."/>
            <person name="Pinyakong O."/>
        </authorList>
    </citation>
    <scope>NUCLEOTIDE SEQUENCE</scope>
    <source>
        <strain evidence="2">TL01-2</strain>
    </source>
</reference>
<feature type="transmembrane region" description="Helical" evidence="1">
    <location>
        <begin position="7"/>
        <end position="25"/>
    </location>
</feature>
<accession>A0AAX6NE72</accession>
<evidence type="ECO:0000256" key="1">
    <source>
        <dbReference type="SAM" id="Phobius"/>
    </source>
</evidence>
<keyword evidence="1" id="KW-0472">Membrane</keyword>
<gene>
    <name evidence="2" type="ORF">O0Q50_23115</name>
</gene>
<dbReference type="RefSeq" id="WP_221815171.1">
    <property type="nucleotide sequence ID" value="NZ_JACLCN010000010.1"/>
</dbReference>
<evidence type="ECO:0000313" key="2">
    <source>
        <dbReference type="EMBL" id="MDU9694077.1"/>
    </source>
</evidence>
<dbReference type="Proteomes" id="UP001269400">
    <property type="component" value="Unassembled WGS sequence"/>
</dbReference>
<protein>
    <submittedName>
        <fullName evidence="2">Uncharacterized protein</fullName>
    </submittedName>
</protein>
<dbReference type="AlphaFoldDB" id="A0AAX6NE72"/>
<evidence type="ECO:0000313" key="3">
    <source>
        <dbReference type="Proteomes" id="UP001269400"/>
    </source>
</evidence>
<keyword evidence="1" id="KW-0812">Transmembrane</keyword>
<comment type="caution">
    <text evidence="2">The sequence shown here is derived from an EMBL/GenBank/DDBJ whole genome shotgun (WGS) entry which is preliminary data.</text>
</comment>
<organism evidence="2 3">
    <name type="scientific">Priestia aryabhattai</name>
    <name type="common">Bacillus aryabhattai</name>
    <dbReference type="NCBI Taxonomy" id="412384"/>
    <lineage>
        <taxon>Bacteria</taxon>
        <taxon>Bacillati</taxon>
        <taxon>Bacillota</taxon>
        <taxon>Bacilli</taxon>
        <taxon>Bacillales</taxon>
        <taxon>Bacillaceae</taxon>
        <taxon>Priestia</taxon>
    </lineage>
</organism>
<name>A0AAX6NE72_PRIAR</name>